<evidence type="ECO:0000313" key="1">
    <source>
        <dbReference type="EMBL" id="GAH21874.1"/>
    </source>
</evidence>
<organism evidence="1">
    <name type="scientific">marine sediment metagenome</name>
    <dbReference type="NCBI Taxonomy" id="412755"/>
    <lineage>
        <taxon>unclassified sequences</taxon>
        <taxon>metagenomes</taxon>
        <taxon>ecological metagenomes</taxon>
    </lineage>
</organism>
<name>X1EXG6_9ZZZZ</name>
<gene>
    <name evidence="1" type="ORF">S03H2_04700</name>
</gene>
<protein>
    <submittedName>
        <fullName evidence="1">Uncharacterized protein</fullName>
    </submittedName>
</protein>
<reference evidence="1" key="1">
    <citation type="journal article" date="2014" name="Front. Microbiol.">
        <title>High frequency of phylogenetically diverse reductive dehalogenase-homologous genes in deep subseafloor sedimentary metagenomes.</title>
        <authorList>
            <person name="Kawai M."/>
            <person name="Futagami T."/>
            <person name="Toyoda A."/>
            <person name="Takaki Y."/>
            <person name="Nishi S."/>
            <person name="Hori S."/>
            <person name="Arai W."/>
            <person name="Tsubouchi T."/>
            <person name="Morono Y."/>
            <person name="Uchiyama I."/>
            <person name="Ito T."/>
            <person name="Fujiyama A."/>
            <person name="Inagaki F."/>
            <person name="Takami H."/>
        </authorList>
    </citation>
    <scope>NUCLEOTIDE SEQUENCE</scope>
    <source>
        <strain evidence="1">Expedition CK06-06</strain>
    </source>
</reference>
<feature type="non-terminal residue" evidence="1">
    <location>
        <position position="284"/>
    </location>
</feature>
<dbReference type="EMBL" id="BARU01001893">
    <property type="protein sequence ID" value="GAH21874.1"/>
    <property type="molecule type" value="Genomic_DNA"/>
</dbReference>
<comment type="caution">
    <text evidence="1">The sequence shown here is derived from an EMBL/GenBank/DDBJ whole genome shotgun (WGS) entry which is preliminary data.</text>
</comment>
<sequence>MFENEYRSPLNECVRFVADCKKEYVIDDTPYILGPEEKAFKITENRIFPLPKCNDFRKLGFVDGGNAPLIKSSDFTICINRVAGVVANKTGIKELQSTPHIVEFYSATVLNSGKDETLEIVTKFFPREPSFREYLPESAIVLNISDPSIRNASGFLMKIEVIAGIARRFAEWTYATKFIENELNEGDIFVRDGSLQTGFTGEVEAARSLYKTGLTNKIYITGLSKTCRLFTKNGDSLISIINEIALKKFQNQSWYYHPIFRITKADNQADLYFAKFHKTSPYPF</sequence>
<proteinExistence type="predicted"/>
<accession>X1EXG6</accession>
<dbReference type="AlphaFoldDB" id="X1EXG6"/>